<organism evidence="6 7">
    <name type="scientific">Phaeomoniella chlamydospora</name>
    <name type="common">Phaeoacremonium chlamydosporum</name>
    <dbReference type="NCBI Taxonomy" id="158046"/>
    <lineage>
        <taxon>Eukaryota</taxon>
        <taxon>Fungi</taxon>
        <taxon>Dikarya</taxon>
        <taxon>Ascomycota</taxon>
        <taxon>Pezizomycotina</taxon>
        <taxon>Eurotiomycetes</taxon>
        <taxon>Chaetothyriomycetidae</taxon>
        <taxon>Phaeomoniellales</taxon>
        <taxon>Phaeomoniellaceae</taxon>
        <taxon>Phaeomoniella</taxon>
    </lineage>
</organism>
<evidence type="ECO:0000256" key="2">
    <source>
        <dbReference type="ARBA" id="ARBA00022553"/>
    </source>
</evidence>
<dbReference type="Gene3D" id="3.30.300.30">
    <property type="match status" value="2"/>
</dbReference>
<dbReference type="NCBIfam" id="TIGR01733">
    <property type="entry name" value="AA-adenyl-dom"/>
    <property type="match status" value="1"/>
</dbReference>
<dbReference type="PROSITE" id="PS50075">
    <property type="entry name" value="CARRIER"/>
    <property type="match status" value="2"/>
</dbReference>
<dbReference type="PROSITE" id="PS00012">
    <property type="entry name" value="PHOSPHOPANTETHEINE"/>
    <property type="match status" value="1"/>
</dbReference>
<dbReference type="CDD" id="cd19545">
    <property type="entry name" value="FUM14_C_NRPS-like"/>
    <property type="match status" value="1"/>
</dbReference>
<dbReference type="InterPro" id="IPR036736">
    <property type="entry name" value="ACP-like_sf"/>
</dbReference>
<evidence type="ECO:0000313" key="7">
    <source>
        <dbReference type="Proteomes" id="UP000053317"/>
    </source>
</evidence>
<dbReference type="Gene3D" id="3.30.559.10">
    <property type="entry name" value="Chloramphenicol acetyltransferase-like domain"/>
    <property type="match status" value="2"/>
</dbReference>
<reference evidence="6 7" key="2">
    <citation type="submission" date="2015-05" db="EMBL/GenBank/DDBJ databases">
        <authorList>
            <person name="Morales-Cruz A."/>
            <person name="Amrine K.C."/>
            <person name="Cantu D."/>
        </authorList>
    </citation>
    <scope>NUCLEOTIDE SEQUENCE [LARGE SCALE GENOMIC DNA]</scope>
    <source>
        <strain evidence="6">UCRPC4</strain>
    </source>
</reference>
<dbReference type="CDD" id="cd19542">
    <property type="entry name" value="CT_NRPS-like"/>
    <property type="match status" value="1"/>
</dbReference>
<dbReference type="Pfam" id="PF00550">
    <property type="entry name" value="PP-binding"/>
    <property type="match status" value="2"/>
</dbReference>
<dbReference type="OrthoDB" id="416786at2759"/>
<dbReference type="SUPFAM" id="SSF52777">
    <property type="entry name" value="CoA-dependent acyltransferases"/>
    <property type="match status" value="4"/>
</dbReference>
<evidence type="ECO:0000256" key="4">
    <source>
        <dbReference type="ARBA" id="ARBA00029454"/>
    </source>
</evidence>
<dbReference type="InterPro" id="IPR023213">
    <property type="entry name" value="CAT-like_dom_sf"/>
</dbReference>
<comment type="similarity">
    <text evidence="4">Belongs to the NRP synthetase family.</text>
</comment>
<dbReference type="PANTHER" id="PTHR45527:SF3">
    <property type="entry name" value="SIDEROPHORE SYNTHETASE (EUROFUNG)"/>
    <property type="match status" value="1"/>
</dbReference>
<dbReference type="InterPro" id="IPR045851">
    <property type="entry name" value="AMP-bd_C_sf"/>
</dbReference>
<dbReference type="InterPro" id="IPR001242">
    <property type="entry name" value="Condensation_dom"/>
</dbReference>
<reference evidence="6 7" key="1">
    <citation type="submission" date="2015-05" db="EMBL/GenBank/DDBJ databases">
        <title>Distinctive expansion of gene families associated with plant cell wall degradation and secondary metabolism in the genomes of grapevine trunk pathogens.</title>
        <authorList>
            <person name="Lawrence D.P."/>
            <person name="Travadon R."/>
            <person name="Rolshausen P.E."/>
            <person name="Baumgartner K."/>
        </authorList>
    </citation>
    <scope>NUCLEOTIDE SEQUENCE [LARGE SCALE GENOMIC DNA]</scope>
    <source>
        <strain evidence="6">UCRPC4</strain>
    </source>
</reference>
<name>A0A0G2GCZ6_PHACM</name>
<keyword evidence="1" id="KW-0596">Phosphopantetheine</keyword>
<dbReference type="SUPFAM" id="SSF56801">
    <property type="entry name" value="Acetyl-CoA synthetase-like"/>
    <property type="match status" value="2"/>
</dbReference>
<dbReference type="FunFam" id="3.40.50.12780:FF:000014">
    <property type="entry name" value="Nonribosomal peptide synthetase 1"/>
    <property type="match status" value="1"/>
</dbReference>
<proteinExistence type="inferred from homology"/>
<dbReference type="SUPFAM" id="SSF47336">
    <property type="entry name" value="ACP-like"/>
    <property type="match status" value="2"/>
</dbReference>
<evidence type="ECO:0000256" key="3">
    <source>
        <dbReference type="ARBA" id="ARBA00022598"/>
    </source>
</evidence>
<dbReference type="GO" id="GO:0043041">
    <property type="term" value="P:amino acid activation for nonribosomal peptide biosynthetic process"/>
    <property type="evidence" value="ECO:0007669"/>
    <property type="project" value="TreeGrafter"/>
</dbReference>
<dbReference type="Gene3D" id="3.40.50.12780">
    <property type="entry name" value="N-terminal domain of ligase-like"/>
    <property type="match status" value="1"/>
</dbReference>
<dbReference type="CDD" id="cd05918">
    <property type="entry name" value="A_NRPS_SidN3_like"/>
    <property type="match status" value="1"/>
</dbReference>
<dbReference type="InterPro" id="IPR020806">
    <property type="entry name" value="PKS_PP-bd"/>
</dbReference>
<dbReference type="SMART" id="SM00823">
    <property type="entry name" value="PKS_PP"/>
    <property type="match status" value="2"/>
</dbReference>
<dbReference type="GO" id="GO:0031177">
    <property type="term" value="F:phosphopantetheine binding"/>
    <property type="evidence" value="ECO:0007669"/>
    <property type="project" value="InterPro"/>
</dbReference>
<dbReference type="GO" id="GO:0016874">
    <property type="term" value="F:ligase activity"/>
    <property type="evidence" value="ECO:0007669"/>
    <property type="project" value="UniProtKB-KW"/>
</dbReference>
<evidence type="ECO:0000313" key="6">
    <source>
        <dbReference type="EMBL" id="KKY14945.1"/>
    </source>
</evidence>
<dbReference type="FunFam" id="1.10.1200.10:FF:000005">
    <property type="entry name" value="Nonribosomal peptide synthetase 1"/>
    <property type="match status" value="1"/>
</dbReference>
<dbReference type="InterPro" id="IPR009081">
    <property type="entry name" value="PP-bd_ACP"/>
</dbReference>
<dbReference type="PANTHER" id="PTHR45527">
    <property type="entry name" value="NONRIBOSOMAL PEPTIDE SYNTHETASE"/>
    <property type="match status" value="1"/>
</dbReference>
<dbReference type="FunFam" id="3.30.559.30:FF:000003">
    <property type="entry name" value="Nonribosomal peptide synthase SidD"/>
    <property type="match status" value="1"/>
</dbReference>
<dbReference type="Proteomes" id="UP000053317">
    <property type="component" value="Unassembled WGS sequence"/>
</dbReference>
<protein>
    <submittedName>
        <fullName evidence="6">Putative nonribosomal peptide synthase</fullName>
    </submittedName>
</protein>
<keyword evidence="2" id="KW-0597">Phosphoprotein</keyword>
<feature type="domain" description="Carrier" evidence="5">
    <location>
        <begin position="639"/>
        <end position="715"/>
    </location>
</feature>
<dbReference type="InterPro" id="IPR020845">
    <property type="entry name" value="AMP-binding_CS"/>
</dbReference>
<dbReference type="InterPro" id="IPR006162">
    <property type="entry name" value="Ppantetheine_attach_site"/>
</dbReference>
<gene>
    <name evidence="6" type="ORF">UCRPC4_g06532</name>
</gene>
<evidence type="ECO:0000259" key="5">
    <source>
        <dbReference type="PROSITE" id="PS50075"/>
    </source>
</evidence>
<dbReference type="Gene3D" id="1.10.1200.10">
    <property type="entry name" value="ACP-like"/>
    <property type="match status" value="2"/>
</dbReference>
<dbReference type="PROSITE" id="PS00455">
    <property type="entry name" value="AMP_BINDING"/>
    <property type="match status" value="1"/>
</dbReference>
<feature type="domain" description="Carrier" evidence="5">
    <location>
        <begin position="1442"/>
        <end position="1518"/>
    </location>
</feature>
<dbReference type="InterPro" id="IPR010071">
    <property type="entry name" value="AA_adenyl_dom"/>
</dbReference>
<evidence type="ECO:0000256" key="1">
    <source>
        <dbReference type="ARBA" id="ARBA00022450"/>
    </source>
</evidence>
<dbReference type="Gene3D" id="2.30.38.10">
    <property type="entry name" value="Luciferase, Domain 3"/>
    <property type="match status" value="1"/>
</dbReference>
<dbReference type="GO" id="GO:0005737">
    <property type="term" value="C:cytoplasm"/>
    <property type="evidence" value="ECO:0007669"/>
    <property type="project" value="TreeGrafter"/>
</dbReference>
<dbReference type="FunFam" id="3.30.300.30:FF:000015">
    <property type="entry name" value="Nonribosomal peptide synthase SidD"/>
    <property type="match status" value="1"/>
</dbReference>
<sequence>MPAMREKLTSALQWDIQLEAKFQDEALWLRPQWHGPMMTEFMATRYMYAMVDICDHIFRDPSISISKALDIGNQDIAELWRWNHDLPPLITDCMHDLISHEARRQPTATAIDSWDGQLSYEEVEKFSTHMAHRLADSNVSVGKKVLLCFEKSRWTAVAVLAVMKAGATFILMDPSQPLGRLRTIAQEVQAETILTSKINHGLGALVLPQGKVLSVSAETFTPLHTKGLCEGNLPAVPSDGILYIIFTSGSTGKPKGVVISHETYTSSAIPRSDAVGYRCESRVLDFASYAFDVSVDSMLCTLFRGGCLCIPSNEERMNDLSGAIRRMGVTMANMTPSVARILDHDIIPSLHSLGLGGESCSAGDVARWGQHTRIVIGYGPSECTVGCTINSSAAIGKPYVNMGTGNGAVIWIVDPEDHNRLMPIGAVGELLVEGPIVGQGYLNNPTATAAVFIENPPWLLAGTENFPGRNGRLYKTGDLARYDPEGNKGLVFVGRKDSQVKIRGQRVELGEIEYNLRSHLPSKVHLSVEVIQPQGKKDSVLVAFIAEPNEGVGNQSSSLNQDVQRVTFTDEIKQIIASIADRLSKVLPIYMVPSIFIAINRMPMLVSGKTDRKVLKGLGSKMVVQDLSDSIPSESDGRKPTSPKEMVLRDLWSRLLGVEKGDIRTRHNFFSLGGDSILAMKLVATSREKDFILTVTDIFSYPIFGEMVSKMIENTSQAELDVPAFSLLLPSLSQDEARITAARLCEVNSTSVEDVYPCTPLQEILLVFSERTSQRFVTQRVAQLPDNLSIDELKKAWEISVAGSPVLRTRIVQLPSYGFVQVVIKEGIDFLFSANLQDYLKSDKSQVMTLGTPLSRYCIVTEHTSGKSHFVWTVHHAIYDGWSTPLIIERVNRALRGLETPRPSQMKHFVHFLLDPERKASRDFWRTQLQGATGPQYPTLPSRSYLPRPDAIHERYIRLQRQAKPEITIASIIRGAWALVASRYTMSHDVVFGETLVGRSIPIHGAEQIEGPMIATVPVRVIIDHTVTVHEFLQRIQDLSITRIPHEHYGMQNIRQVSQDAQLACELKMGIVIQPDNQISTKDYNSDLLSFEDADAAREALHFNSYPLLLACTLKKDGFQLLSSFDSSLISVRQMSRLLAQLECAAQQLSSDMDVQVSEVSCLSEEDCQEIWQWNADPPATLDQESGCLVSKSRAGVLGSVYSNIVVPWIVNPSNHDQLMPVGAVGEMLIEGPMNSSCYTKDPSWLMRGAKNNDGRYGTLHRTGDLVKYGDDGSLIFMGQKEARVSFQGQTIDINEIESHIRHRLPSNVEVFAHIGSRSQDKSTASSNNTQSCLLAFVKETRRDDESLLELGYSGNGLYNLHPAISDLISTDLAELLLRMNKTLGEVLPPYMIPSVYIPLSETPDPLDRNTIDEISSTLTPEQVLELRSALTRLRERQFNKKPTTQNERLLQGLWSDILGLPASSIELDDGFFRLGGDSIMAMKLVSAARQAGYVLTISDIFQHMLLGEMAGALKEAPSAKATENYIPFSTLNINDVNDFVDTKIKPVLPDASMRIQDVLPLTDSQIRDVKATVDTPRSSVQYNMFYLEKSIDENRLEQCCKYLVRQHTILRTVFIETSGSYMQVILENLKVPMVHEDCDQDLETFVTRYCAADIERDFPLAKPFLKFVFVRGQGSHNCLIIRISHAQYDGISLPALIRQLALIYEGSPIPKHTPFESYIHHIRKHRDDSLQYWAKLLKGSSLSQLSLASSNQQISESSFFRRSIDMANRQSNITMATMLTAAWTLILSRRLSVRDVTFGVVVSGRNVDFLDATEVMGPCYHIVPVRIILDSKWTVSDLLQSVQSLSLERGRYESVGFGDLKSSCPNWPSDATFFDSIVHHMDIDDFNSMPFAGTNCKVEIANPHFEPSTPTRVVSFPEAGRLVVGIATSKCLTESATRLLDDLCAVMHEFVETPHRFIFH</sequence>
<dbReference type="InterPro" id="IPR000873">
    <property type="entry name" value="AMP-dep_synth/lig_dom"/>
</dbReference>
<dbReference type="InterPro" id="IPR042099">
    <property type="entry name" value="ANL_N_sf"/>
</dbReference>
<comment type="caution">
    <text evidence="6">The sequence shown here is derived from an EMBL/GenBank/DDBJ whole genome shotgun (WGS) entry which is preliminary data.</text>
</comment>
<dbReference type="GO" id="GO:0044550">
    <property type="term" value="P:secondary metabolite biosynthetic process"/>
    <property type="evidence" value="ECO:0007669"/>
    <property type="project" value="TreeGrafter"/>
</dbReference>
<dbReference type="Pfam" id="PF00668">
    <property type="entry name" value="Condensation"/>
    <property type="match status" value="2"/>
</dbReference>
<keyword evidence="7" id="KW-1185">Reference proteome</keyword>
<dbReference type="Pfam" id="PF00501">
    <property type="entry name" value="AMP-binding"/>
    <property type="match status" value="1"/>
</dbReference>
<dbReference type="EMBL" id="LCWF01000199">
    <property type="protein sequence ID" value="KKY14945.1"/>
    <property type="molecule type" value="Genomic_DNA"/>
</dbReference>
<keyword evidence="3" id="KW-0436">Ligase</keyword>
<accession>A0A0G2GCZ6</accession>
<dbReference type="Gene3D" id="3.30.559.30">
    <property type="entry name" value="Nonribosomal peptide synthetase, condensation domain"/>
    <property type="match status" value="2"/>
</dbReference>